<keyword evidence="12" id="KW-1185">Reference proteome</keyword>
<feature type="region of interest" description="Disordered" evidence="9">
    <location>
        <begin position="505"/>
        <end position="624"/>
    </location>
</feature>
<keyword evidence="6" id="KW-0967">Endosome</keyword>
<comment type="similarity">
    <text evidence="3">Belongs to the PMEPA1 family.</text>
</comment>
<feature type="transmembrane region" description="Helical" evidence="10">
    <location>
        <begin position="140"/>
        <end position="161"/>
    </location>
</feature>
<dbReference type="AlphaFoldDB" id="A0AAN7P868"/>
<comment type="caution">
    <text evidence="11">The sequence shown here is derived from an EMBL/GenBank/DDBJ whole genome shotgun (WGS) entry which is preliminary data.</text>
</comment>
<accession>A0AAN7P868</accession>
<name>A0AAN7P868_9COLE</name>
<evidence type="ECO:0000313" key="11">
    <source>
        <dbReference type="EMBL" id="KAK4876606.1"/>
    </source>
</evidence>
<sequence length="624" mass="68031">MFMQIPIEGISLQIGIQPAQSTFGRCSHGTKTFPYESGLTIELQSSGTTNTTQAVPHFKATPETFYEYIKDCFADFATSNSVSKIEVYELKVLWLKSFGIERSCSPLFLLGVVTVRALYAGTLVNFWTTAPSHQKRHTSTALLAAFCFILATLTIAARCYASKNATHPLAQLSLQPQSLSSFTVKDSKFQTHSSKIVLSRIFRFPTKDKDKQSDIRIILKSSKNLLSTQNFNRKTKKRKREVDDNQSFNTFHSYDGKYLANEDSVLYNVEIQSTTHSYPIDSSYKTHIPSRNLKKEQSVTYLSQSGDKVTSENNSDNSAWNISENSSISGTLKIVHRQNDRNSELLSEETGRPIGGIGIERPMPPVLDHNSSSFSTESAILVLVVSAVVLTVALGLVTCVLSHYRGGTAADPHDAGQTPTTAPMLSVVSAGAAAGVGGMDRLRSHGAARELAATRDRQVRLHAVHTDIAINLPPSIALPDGEDHPFNNSRLHIRDSEQESEIYQKCIKPPPNRTVLESESPPPYRSSSAGLLGSIGSSSSGSSDWSGGSAPLVMRCHSMSSTSKRPEAGSSGQKTDFIQRTVKIFTGKKSQPPPAPTLPAVVVPTRPRQTSEQQNSSGRPKPSV</sequence>
<dbReference type="GO" id="GO:0031901">
    <property type="term" value="C:early endosome membrane"/>
    <property type="evidence" value="ECO:0007669"/>
    <property type="project" value="UniProtKB-SubCell"/>
</dbReference>
<dbReference type="Proteomes" id="UP001353858">
    <property type="component" value="Unassembled WGS sequence"/>
</dbReference>
<evidence type="ECO:0000256" key="2">
    <source>
        <dbReference type="ARBA" id="ARBA00004190"/>
    </source>
</evidence>
<evidence type="ECO:0000256" key="3">
    <source>
        <dbReference type="ARBA" id="ARBA00009908"/>
    </source>
</evidence>
<feature type="compositionally biased region" description="Low complexity" evidence="9">
    <location>
        <begin position="525"/>
        <end position="549"/>
    </location>
</feature>
<keyword evidence="8 10" id="KW-0472">Membrane</keyword>
<feature type="transmembrane region" description="Helical" evidence="10">
    <location>
        <begin position="379"/>
        <end position="404"/>
    </location>
</feature>
<evidence type="ECO:0000256" key="9">
    <source>
        <dbReference type="SAM" id="MobiDB-lite"/>
    </source>
</evidence>
<evidence type="ECO:0000256" key="6">
    <source>
        <dbReference type="ARBA" id="ARBA00022753"/>
    </source>
</evidence>
<evidence type="ECO:0000256" key="5">
    <source>
        <dbReference type="ARBA" id="ARBA00022700"/>
    </source>
</evidence>
<evidence type="ECO:0000256" key="4">
    <source>
        <dbReference type="ARBA" id="ARBA00022692"/>
    </source>
</evidence>
<dbReference type="PANTHER" id="PTHR16514:SF3">
    <property type="entry name" value="LOW-DENSITY LIPOPROTEIN RECEPTOR CLASS A DOMAIN-CONTAINING PROTEIN 4-LIKE ISOFORM X1"/>
    <property type="match status" value="1"/>
</dbReference>
<keyword evidence="5" id="KW-0734">Signal transduction inhibitor</keyword>
<feature type="compositionally biased region" description="Low complexity" evidence="9">
    <location>
        <begin position="598"/>
        <end position="608"/>
    </location>
</feature>
<dbReference type="GO" id="GO:0000139">
    <property type="term" value="C:Golgi membrane"/>
    <property type="evidence" value="ECO:0007669"/>
    <property type="project" value="TreeGrafter"/>
</dbReference>
<dbReference type="GO" id="GO:0009968">
    <property type="term" value="P:negative regulation of signal transduction"/>
    <property type="evidence" value="ECO:0007669"/>
    <property type="project" value="UniProtKB-KW"/>
</dbReference>
<comment type="subcellular location">
    <subcellularLocation>
        <location evidence="1">Early endosome membrane</location>
    </subcellularLocation>
    <subcellularLocation>
        <location evidence="2">Endosome membrane</location>
        <topology evidence="2">Single-pass membrane protein</topology>
    </subcellularLocation>
</comment>
<dbReference type="InterPro" id="IPR043445">
    <property type="entry name" value="TMEPAI/LRAD4"/>
</dbReference>
<evidence type="ECO:0000313" key="12">
    <source>
        <dbReference type="Proteomes" id="UP001353858"/>
    </source>
</evidence>
<dbReference type="PANTHER" id="PTHR16514">
    <property type="entry name" value="LOW DENSITY LIPOPROTEIN RECEPTOR CLASS A DOMAIN-CONTAINING 4A"/>
    <property type="match status" value="1"/>
</dbReference>
<keyword evidence="4 10" id="KW-0812">Transmembrane</keyword>
<organism evidence="11 12">
    <name type="scientific">Aquatica leii</name>
    <dbReference type="NCBI Taxonomy" id="1421715"/>
    <lineage>
        <taxon>Eukaryota</taxon>
        <taxon>Metazoa</taxon>
        <taxon>Ecdysozoa</taxon>
        <taxon>Arthropoda</taxon>
        <taxon>Hexapoda</taxon>
        <taxon>Insecta</taxon>
        <taxon>Pterygota</taxon>
        <taxon>Neoptera</taxon>
        <taxon>Endopterygota</taxon>
        <taxon>Coleoptera</taxon>
        <taxon>Polyphaga</taxon>
        <taxon>Elateriformia</taxon>
        <taxon>Elateroidea</taxon>
        <taxon>Lampyridae</taxon>
        <taxon>Luciolinae</taxon>
        <taxon>Aquatica</taxon>
    </lineage>
</organism>
<evidence type="ECO:0000256" key="10">
    <source>
        <dbReference type="SAM" id="Phobius"/>
    </source>
</evidence>
<proteinExistence type="inferred from homology"/>
<dbReference type="EMBL" id="JARPUR010000004">
    <property type="protein sequence ID" value="KAK4876606.1"/>
    <property type="molecule type" value="Genomic_DNA"/>
</dbReference>
<dbReference type="GO" id="GO:0070412">
    <property type="term" value="F:R-SMAD binding"/>
    <property type="evidence" value="ECO:0007669"/>
    <property type="project" value="InterPro"/>
</dbReference>
<evidence type="ECO:0000256" key="8">
    <source>
        <dbReference type="ARBA" id="ARBA00023136"/>
    </source>
</evidence>
<reference evidence="12" key="1">
    <citation type="submission" date="2023-01" db="EMBL/GenBank/DDBJ databases">
        <title>Key to firefly adult light organ development and bioluminescence: homeobox transcription factors regulate luciferase expression and transportation to peroxisome.</title>
        <authorList>
            <person name="Fu X."/>
        </authorList>
    </citation>
    <scope>NUCLEOTIDE SEQUENCE [LARGE SCALE GENOMIC DNA]</scope>
</reference>
<feature type="transmembrane region" description="Helical" evidence="10">
    <location>
        <begin position="107"/>
        <end position="128"/>
    </location>
</feature>
<protein>
    <submittedName>
        <fullName evidence="11">Uncharacterized protein</fullName>
    </submittedName>
</protein>
<gene>
    <name evidence="11" type="ORF">RN001_009112</name>
</gene>
<evidence type="ECO:0000256" key="1">
    <source>
        <dbReference type="ARBA" id="ARBA00004146"/>
    </source>
</evidence>
<keyword evidence="7 10" id="KW-1133">Transmembrane helix</keyword>
<evidence type="ECO:0000256" key="7">
    <source>
        <dbReference type="ARBA" id="ARBA00022989"/>
    </source>
</evidence>